<dbReference type="InterPro" id="IPR027417">
    <property type="entry name" value="P-loop_NTPase"/>
</dbReference>
<gene>
    <name evidence="1" type="ORF">AGLY_017885</name>
</gene>
<keyword evidence="2" id="KW-1185">Reference proteome</keyword>
<dbReference type="Gene3D" id="3.40.50.300">
    <property type="entry name" value="P-loop containing nucleotide triphosphate hydrolases"/>
    <property type="match status" value="1"/>
</dbReference>
<accession>A0A6G0SUD7</accession>
<proteinExistence type="predicted"/>
<dbReference type="SUPFAM" id="SSF52540">
    <property type="entry name" value="P-loop containing nucleoside triphosphate hydrolases"/>
    <property type="match status" value="1"/>
</dbReference>
<dbReference type="EMBL" id="VYZN01002414">
    <property type="protein sequence ID" value="KAE9521715.1"/>
    <property type="molecule type" value="Genomic_DNA"/>
</dbReference>
<evidence type="ECO:0000313" key="1">
    <source>
        <dbReference type="EMBL" id="KAE9521715.1"/>
    </source>
</evidence>
<dbReference type="OrthoDB" id="6581865at2759"/>
<sequence>MRFIEQEKKIQIYNIDTPDAIQFRHGELFPNTIRSLVLGSSGCGKTNLIYFLLVDKNGLRFENVYIYSRTLEQPKYKLLKSIIDDIDGVNIFTFFENDKVISPEKVLPNSIFIMDDVIGEHQNVIREFFSRGRHNKIDIFYLAQSYSKVPKQLIRDNANLIVLFKQDETNLRHVYNEHCSGDMTYIQFKQFCVMCWNRDRFAFVVICKDSERDSGRYRFGFDTYVVI</sequence>
<comment type="caution">
    <text evidence="1">The sequence shown here is derived from an EMBL/GenBank/DDBJ whole genome shotgun (WGS) entry which is preliminary data.</text>
</comment>
<dbReference type="AlphaFoldDB" id="A0A6G0SUD7"/>
<name>A0A6G0SUD7_APHGL</name>
<protein>
    <submittedName>
        <fullName evidence="1">Uncharacterized protein</fullName>
    </submittedName>
</protein>
<reference evidence="1 2" key="1">
    <citation type="submission" date="2019-08" db="EMBL/GenBank/DDBJ databases">
        <title>The genome of the soybean aphid Biotype 1, its phylome, world population structure and adaptation to the North American continent.</title>
        <authorList>
            <person name="Giordano R."/>
            <person name="Donthu R.K."/>
            <person name="Hernandez A.G."/>
            <person name="Wright C.L."/>
            <person name="Zimin A.V."/>
        </authorList>
    </citation>
    <scope>NUCLEOTIDE SEQUENCE [LARGE SCALE GENOMIC DNA]</scope>
    <source>
        <tissue evidence="1">Whole aphids</tissue>
    </source>
</reference>
<evidence type="ECO:0000313" key="2">
    <source>
        <dbReference type="Proteomes" id="UP000475862"/>
    </source>
</evidence>
<organism evidence="1 2">
    <name type="scientific">Aphis glycines</name>
    <name type="common">Soybean aphid</name>
    <dbReference type="NCBI Taxonomy" id="307491"/>
    <lineage>
        <taxon>Eukaryota</taxon>
        <taxon>Metazoa</taxon>
        <taxon>Ecdysozoa</taxon>
        <taxon>Arthropoda</taxon>
        <taxon>Hexapoda</taxon>
        <taxon>Insecta</taxon>
        <taxon>Pterygota</taxon>
        <taxon>Neoptera</taxon>
        <taxon>Paraneoptera</taxon>
        <taxon>Hemiptera</taxon>
        <taxon>Sternorrhyncha</taxon>
        <taxon>Aphidomorpha</taxon>
        <taxon>Aphidoidea</taxon>
        <taxon>Aphididae</taxon>
        <taxon>Aphidini</taxon>
        <taxon>Aphis</taxon>
        <taxon>Aphis</taxon>
    </lineage>
</organism>
<dbReference type="Proteomes" id="UP000475862">
    <property type="component" value="Unassembled WGS sequence"/>
</dbReference>